<dbReference type="GO" id="GO:0003924">
    <property type="term" value="F:GTPase activity"/>
    <property type="evidence" value="ECO:0007669"/>
    <property type="project" value="InterPro"/>
</dbReference>
<dbReference type="InterPro" id="IPR001806">
    <property type="entry name" value="Small_GTPase"/>
</dbReference>
<feature type="region of interest" description="Disordered" evidence="3">
    <location>
        <begin position="327"/>
        <end position="428"/>
    </location>
</feature>
<dbReference type="AlphaFoldDB" id="G7YH21"/>
<dbReference type="Pfam" id="PF00071">
    <property type="entry name" value="Ras"/>
    <property type="match status" value="1"/>
</dbReference>
<reference key="2">
    <citation type="submission" date="2011-10" db="EMBL/GenBank/DDBJ databases">
        <title>The genome and transcriptome sequence of Clonorchis sinensis provide insights into the carcinogenic liver fluke.</title>
        <authorList>
            <person name="Wang X."/>
            <person name="Huang Y."/>
            <person name="Chen W."/>
            <person name="Liu H."/>
            <person name="Guo L."/>
            <person name="Chen Y."/>
            <person name="Luo F."/>
            <person name="Zhou W."/>
            <person name="Sun J."/>
            <person name="Mao Q."/>
            <person name="Liang P."/>
            <person name="Zhou C."/>
            <person name="Tian Y."/>
            <person name="Men J."/>
            <person name="Lv X."/>
            <person name="Huang L."/>
            <person name="Zhou J."/>
            <person name="Hu Y."/>
            <person name="Li R."/>
            <person name="Zhang F."/>
            <person name="Lei H."/>
            <person name="Li X."/>
            <person name="Hu X."/>
            <person name="Liang C."/>
            <person name="Xu J."/>
            <person name="Wu Z."/>
            <person name="Yu X."/>
        </authorList>
    </citation>
    <scope>NUCLEOTIDE SEQUENCE</scope>
    <source>
        <strain>Henan</strain>
    </source>
</reference>
<accession>G7YH21</accession>
<feature type="compositionally biased region" description="Polar residues" evidence="3">
    <location>
        <begin position="382"/>
        <end position="402"/>
    </location>
</feature>
<feature type="region of interest" description="Disordered" evidence="3">
    <location>
        <begin position="248"/>
        <end position="313"/>
    </location>
</feature>
<evidence type="ECO:0000256" key="1">
    <source>
        <dbReference type="ARBA" id="ARBA00008846"/>
    </source>
</evidence>
<feature type="region of interest" description="Disordered" evidence="3">
    <location>
        <begin position="196"/>
        <end position="225"/>
    </location>
</feature>
<dbReference type="InterPro" id="IPR027417">
    <property type="entry name" value="P-loop_NTPase"/>
</dbReference>
<feature type="compositionally biased region" description="Polar residues" evidence="3">
    <location>
        <begin position="51"/>
        <end position="69"/>
    </location>
</feature>
<dbReference type="PANTHER" id="PTHR45775">
    <property type="entry name" value="RAD, GEM/KIR FAMILY MEMBER 2, ISOFORM C"/>
    <property type="match status" value="1"/>
</dbReference>
<dbReference type="InterPro" id="IPR051641">
    <property type="entry name" value="RGK_GTP-binding_reg"/>
</dbReference>
<dbReference type="PROSITE" id="PS51421">
    <property type="entry name" value="RAS"/>
    <property type="match status" value="1"/>
</dbReference>
<feature type="compositionally biased region" description="Low complexity" evidence="3">
    <location>
        <begin position="268"/>
        <end position="282"/>
    </location>
</feature>
<dbReference type="Proteomes" id="UP000008909">
    <property type="component" value="Unassembled WGS sequence"/>
</dbReference>
<dbReference type="EMBL" id="DF143263">
    <property type="protein sequence ID" value="GAA52254.1"/>
    <property type="molecule type" value="Genomic_DNA"/>
</dbReference>
<organism evidence="4 5">
    <name type="scientific">Clonorchis sinensis</name>
    <name type="common">Chinese liver fluke</name>
    <dbReference type="NCBI Taxonomy" id="79923"/>
    <lineage>
        <taxon>Eukaryota</taxon>
        <taxon>Metazoa</taxon>
        <taxon>Spiralia</taxon>
        <taxon>Lophotrochozoa</taxon>
        <taxon>Platyhelminthes</taxon>
        <taxon>Trematoda</taxon>
        <taxon>Digenea</taxon>
        <taxon>Opisthorchiida</taxon>
        <taxon>Opisthorchiata</taxon>
        <taxon>Opisthorchiidae</taxon>
        <taxon>Clonorchis</taxon>
    </lineage>
</organism>
<protein>
    <submittedName>
        <fullName evidence="4">GTP-binding protein GEM</fullName>
    </submittedName>
</protein>
<dbReference type="GO" id="GO:0005886">
    <property type="term" value="C:plasma membrane"/>
    <property type="evidence" value="ECO:0007669"/>
    <property type="project" value="TreeGrafter"/>
</dbReference>
<dbReference type="PROSITE" id="PS51419">
    <property type="entry name" value="RAB"/>
    <property type="match status" value="1"/>
</dbReference>
<feature type="compositionally biased region" description="Basic and acidic residues" evidence="3">
    <location>
        <begin position="684"/>
        <end position="697"/>
    </location>
</feature>
<keyword evidence="2" id="KW-0597">Phosphoprotein</keyword>
<evidence type="ECO:0000313" key="4">
    <source>
        <dbReference type="EMBL" id="GAA52254.1"/>
    </source>
</evidence>
<evidence type="ECO:0000256" key="2">
    <source>
        <dbReference type="ARBA" id="ARBA00022553"/>
    </source>
</evidence>
<dbReference type="GO" id="GO:0005246">
    <property type="term" value="F:calcium channel regulator activity"/>
    <property type="evidence" value="ECO:0007669"/>
    <property type="project" value="TreeGrafter"/>
</dbReference>
<dbReference type="SMART" id="SM00175">
    <property type="entry name" value="RAB"/>
    <property type="match status" value="1"/>
</dbReference>
<proteinExistence type="inferred from homology"/>
<reference evidence="4" key="1">
    <citation type="journal article" date="2011" name="Genome Biol.">
        <title>The draft genome of the carcinogenic human liver fluke Clonorchis sinensis.</title>
        <authorList>
            <person name="Wang X."/>
            <person name="Chen W."/>
            <person name="Huang Y."/>
            <person name="Sun J."/>
            <person name="Men J."/>
            <person name="Liu H."/>
            <person name="Luo F."/>
            <person name="Guo L."/>
            <person name="Lv X."/>
            <person name="Deng C."/>
            <person name="Zhou C."/>
            <person name="Fan Y."/>
            <person name="Li X."/>
            <person name="Huang L."/>
            <person name="Hu Y."/>
            <person name="Liang C."/>
            <person name="Hu X."/>
            <person name="Xu J."/>
            <person name="Yu X."/>
        </authorList>
    </citation>
    <scope>NUCLEOTIDE SEQUENCE [LARGE SCALE GENOMIC DNA]</scope>
    <source>
        <strain evidence="4">Henan</strain>
    </source>
</reference>
<dbReference type="SMART" id="SM00173">
    <property type="entry name" value="RAS"/>
    <property type="match status" value="1"/>
</dbReference>
<dbReference type="SUPFAM" id="SSF52540">
    <property type="entry name" value="P-loop containing nucleoside triphosphate hydrolases"/>
    <property type="match status" value="1"/>
</dbReference>
<evidence type="ECO:0000313" key="5">
    <source>
        <dbReference type="Proteomes" id="UP000008909"/>
    </source>
</evidence>
<feature type="compositionally biased region" description="Polar residues" evidence="3">
    <location>
        <begin position="717"/>
        <end position="730"/>
    </location>
</feature>
<comment type="similarity">
    <text evidence="1">Belongs to the small GTPase superfamily. RGK family.</text>
</comment>
<dbReference type="Gene3D" id="3.40.50.300">
    <property type="entry name" value="P-loop containing nucleotide triphosphate hydrolases"/>
    <property type="match status" value="1"/>
</dbReference>
<dbReference type="GO" id="GO:0005525">
    <property type="term" value="F:GTP binding"/>
    <property type="evidence" value="ECO:0007669"/>
    <property type="project" value="InterPro"/>
</dbReference>
<gene>
    <name evidence="4" type="ORF">CLF_107688</name>
</gene>
<sequence length="762" mass="83736">MHYSSFALKDQFIFANESGGRTFYPQYPPQLSRAQQWKQSYRSFHTTTCASQNSADDSWSPRQSQGKANQSEELRVPRFLPKQPLYNSFGDYSGQGNIPDQRVQDSLLSPERLNSNTNRPVVRASSFDGRIQAIDSQYQINQLPHTLRQWEQTQRCHQNPSIFYQASVDFNHSEQPDYRNSRAPLAVAPSIEISQVHDLSDSSSSYEDDNKVSHPIRSSSLREEPKHTYLARGLSAESSSENKLADSNLLHYGSPKSPGGLRISVRPSINDSESSMSSFERSTGLRPKLTRQPKSLYGEPPSVSPKHRDVNEVASPPIDEFDYFCQIANSPSGSKNTNPTPKSSGTSRRPSRHPTAVRSHSTRSESPESISNHPSARYLDSRASSGATSPSRQPVGQASYSVKNAHLKPPTARGKLRRASTDEEPYQHYQAERRPVNATLSYSSVNSCTVPTLCKTPPKSVPRIPACLNSLENPTIPLGVPITADSIFADEPGMTYYQVQVFGASGVGKTLLCQKLARLTSASSPECEYDEDESTQVSHSVTAALKGSVYTVNFMDSPGDAFEQNLEIKIQDCTDAFIVVYAIDDNASFAAARVIINTLSASFDPSQSPSVIRKGGSTQAVVPIPVLLVGNKTDLVRGRQVSSEDGRHFASLHDAKFIEVSASLNHMIAELFIQVVSLLGEAERKGRDPRLPNERRIKFPPSPGPSASSGKTGVLSARNNNPIPNVTGSSTVTSAFRIQPSTKHSLSKFLKKHFVRNSDDCD</sequence>
<feature type="region of interest" description="Disordered" evidence="3">
    <location>
        <begin position="51"/>
        <end position="76"/>
    </location>
</feature>
<name>G7YH21_CLOSI</name>
<feature type="region of interest" description="Disordered" evidence="3">
    <location>
        <begin position="684"/>
        <end position="730"/>
    </location>
</feature>
<evidence type="ECO:0000256" key="3">
    <source>
        <dbReference type="SAM" id="MobiDB-lite"/>
    </source>
</evidence>
<keyword evidence="5" id="KW-1185">Reference proteome</keyword>
<feature type="compositionally biased region" description="Polar residues" evidence="3">
    <location>
        <begin position="327"/>
        <end position="348"/>
    </location>
</feature>
<dbReference type="PANTHER" id="PTHR45775:SF6">
    <property type="entry name" value="RAD, GEM_KIR FAMILY MEMBER 2, ISOFORM C"/>
    <property type="match status" value="1"/>
</dbReference>
<dbReference type="PRINTS" id="PR00449">
    <property type="entry name" value="RASTRNSFRMNG"/>
</dbReference>